<gene>
    <name evidence="6" type="ORF">L198_07829</name>
</gene>
<evidence type="ECO:0000256" key="1">
    <source>
        <dbReference type="ARBA" id="ARBA00023002"/>
    </source>
</evidence>
<dbReference type="InterPro" id="IPR050223">
    <property type="entry name" value="D-isomer_2-hydroxyacid_DH"/>
</dbReference>
<dbReference type="PANTHER" id="PTHR10996:SF264">
    <property type="entry name" value="HYPOTHETICAL D-ISOMER SPECIFIC 2-HYDROXYACID DEHYDROGENASE (EUROFUNG)"/>
    <property type="match status" value="1"/>
</dbReference>
<evidence type="ECO:0000256" key="2">
    <source>
        <dbReference type="RuleBase" id="RU003719"/>
    </source>
</evidence>
<dbReference type="GO" id="GO:0030267">
    <property type="term" value="F:glyoxylate reductase (NADPH) activity"/>
    <property type="evidence" value="ECO:0007669"/>
    <property type="project" value="TreeGrafter"/>
</dbReference>
<dbReference type="InterPro" id="IPR036291">
    <property type="entry name" value="NAD(P)-bd_dom_sf"/>
</dbReference>
<name>A0A1E3HVI5_9TREE</name>
<evidence type="ECO:0000313" key="6">
    <source>
        <dbReference type="EMBL" id="ODN80329.1"/>
    </source>
</evidence>
<dbReference type="GO" id="GO:0051287">
    <property type="term" value="F:NAD binding"/>
    <property type="evidence" value="ECO:0007669"/>
    <property type="project" value="InterPro"/>
</dbReference>
<keyword evidence="1 2" id="KW-0560">Oxidoreductase</keyword>
<organism evidence="6 7">
    <name type="scientific">Cryptococcus wingfieldii CBS 7118</name>
    <dbReference type="NCBI Taxonomy" id="1295528"/>
    <lineage>
        <taxon>Eukaryota</taxon>
        <taxon>Fungi</taxon>
        <taxon>Dikarya</taxon>
        <taxon>Basidiomycota</taxon>
        <taxon>Agaricomycotina</taxon>
        <taxon>Tremellomycetes</taxon>
        <taxon>Tremellales</taxon>
        <taxon>Cryptococcaceae</taxon>
        <taxon>Cryptococcus</taxon>
    </lineage>
</organism>
<dbReference type="PROSITE" id="PS00671">
    <property type="entry name" value="D_2_HYDROXYACID_DH_3"/>
    <property type="match status" value="1"/>
</dbReference>
<protein>
    <submittedName>
        <fullName evidence="6">Phosphoglycerate dehydrogenase</fullName>
    </submittedName>
</protein>
<dbReference type="AlphaFoldDB" id="A0A1E3HVI5"/>
<dbReference type="GO" id="GO:0016618">
    <property type="term" value="F:hydroxypyruvate reductase [NAD(P)H] activity"/>
    <property type="evidence" value="ECO:0007669"/>
    <property type="project" value="TreeGrafter"/>
</dbReference>
<dbReference type="SUPFAM" id="SSF51735">
    <property type="entry name" value="NAD(P)-binding Rossmann-fold domains"/>
    <property type="match status" value="1"/>
</dbReference>
<dbReference type="InterPro" id="IPR006139">
    <property type="entry name" value="D-isomer_2_OHA_DH_cat_dom"/>
</dbReference>
<dbReference type="Pfam" id="PF00389">
    <property type="entry name" value="2-Hacid_dh"/>
    <property type="match status" value="1"/>
</dbReference>
<proteinExistence type="inferred from homology"/>
<dbReference type="OrthoDB" id="298012at2759"/>
<accession>A0A1E3HVI5</accession>
<sequence length="342" mass="36457">MATHLPTPPAEPLVRAAQATVYLHTPFHPASEAYAATRFARLLRPSDGPWEVLMPQIDAILLRTGNVTSDMVKAAPKCRIISRNGTGVDNVPIQTCLSQSIAVTNVPGGNAKVVAELALTLMLTVLRRVLEVDRRIRSGECVPSIKALSPGLFGKVVGLVGMGDISYEVGKLVLAFGCQLVVFSPTSPPTRWTSSSSDARSQNQTPLPHTRASSLEDLLRQVDVVSLHCPLNDSTRNLIGEKELGWMKDTAVVINTARGGIVDERALERALKAKKLGGAGLDVFVVEPAYGESLGGLRELDNVVLLPHLGGSTDSITLDGCNTAIDIMADYLDGKGAINRVV</sequence>
<feature type="compositionally biased region" description="Polar residues" evidence="3">
    <location>
        <begin position="198"/>
        <end position="210"/>
    </location>
</feature>
<evidence type="ECO:0000256" key="3">
    <source>
        <dbReference type="SAM" id="MobiDB-lite"/>
    </source>
</evidence>
<keyword evidence="7" id="KW-1185">Reference proteome</keyword>
<dbReference type="GO" id="GO:0005829">
    <property type="term" value="C:cytosol"/>
    <property type="evidence" value="ECO:0007669"/>
    <property type="project" value="TreeGrafter"/>
</dbReference>
<reference evidence="6 7" key="1">
    <citation type="submission" date="2016-06" db="EMBL/GenBank/DDBJ databases">
        <title>Evolution of pathogenesis and genome organization in the Tremellales.</title>
        <authorList>
            <person name="Cuomo C."/>
            <person name="Litvintseva A."/>
            <person name="Heitman J."/>
            <person name="Chen Y."/>
            <person name="Sun S."/>
            <person name="Springer D."/>
            <person name="Dromer F."/>
            <person name="Young S."/>
            <person name="Zeng Q."/>
            <person name="Chapman S."/>
            <person name="Gujja S."/>
            <person name="Saif S."/>
            <person name="Birren B."/>
        </authorList>
    </citation>
    <scope>NUCLEOTIDE SEQUENCE [LARGE SCALE GENOMIC DNA]</scope>
    <source>
        <strain evidence="6 7">CBS 7118</strain>
    </source>
</reference>
<evidence type="ECO:0000313" key="7">
    <source>
        <dbReference type="Proteomes" id="UP000094819"/>
    </source>
</evidence>
<dbReference type="EMBL" id="AWGH01000043">
    <property type="protein sequence ID" value="ODN80329.1"/>
    <property type="molecule type" value="Genomic_DNA"/>
</dbReference>
<evidence type="ECO:0000259" key="4">
    <source>
        <dbReference type="Pfam" id="PF00389"/>
    </source>
</evidence>
<evidence type="ECO:0000259" key="5">
    <source>
        <dbReference type="Pfam" id="PF02826"/>
    </source>
</evidence>
<dbReference type="PANTHER" id="PTHR10996">
    <property type="entry name" value="2-HYDROXYACID DEHYDROGENASE-RELATED"/>
    <property type="match status" value="1"/>
</dbReference>
<dbReference type="Gene3D" id="3.40.50.720">
    <property type="entry name" value="NAD(P)-binding Rossmann-like Domain"/>
    <property type="match status" value="2"/>
</dbReference>
<dbReference type="Proteomes" id="UP000094819">
    <property type="component" value="Unassembled WGS sequence"/>
</dbReference>
<dbReference type="InterPro" id="IPR006140">
    <property type="entry name" value="D-isomer_DH_NAD-bd"/>
</dbReference>
<dbReference type="GeneID" id="30197040"/>
<comment type="caution">
    <text evidence="6">The sequence shown here is derived from an EMBL/GenBank/DDBJ whole genome shotgun (WGS) entry which is preliminary data.</text>
</comment>
<dbReference type="FunFam" id="3.40.50.720:FF:000722">
    <property type="entry name" value="Phosphoglycerate dehydrogenase, putative"/>
    <property type="match status" value="1"/>
</dbReference>
<dbReference type="SUPFAM" id="SSF52283">
    <property type="entry name" value="Formate/glycerate dehydrogenase catalytic domain-like"/>
    <property type="match status" value="1"/>
</dbReference>
<dbReference type="RefSeq" id="XP_019028233.1">
    <property type="nucleotide sequence ID" value="XM_019179811.1"/>
</dbReference>
<dbReference type="InterPro" id="IPR029753">
    <property type="entry name" value="D-isomer_DH_CS"/>
</dbReference>
<comment type="similarity">
    <text evidence="2">Belongs to the D-isomer specific 2-hydroxyacid dehydrogenase family.</text>
</comment>
<feature type="region of interest" description="Disordered" evidence="3">
    <location>
        <begin position="190"/>
        <end position="210"/>
    </location>
</feature>
<dbReference type="Pfam" id="PF02826">
    <property type="entry name" value="2-Hacid_dh_C"/>
    <property type="match status" value="1"/>
</dbReference>
<feature type="domain" description="D-isomer specific 2-hydroxyacid dehydrogenase catalytic" evidence="4">
    <location>
        <begin position="54"/>
        <end position="341"/>
    </location>
</feature>
<feature type="domain" description="D-isomer specific 2-hydroxyacid dehydrogenase NAD-binding" evidence="5">
    <location>
        <begin position="119"/>
        <end position="310"/>
    </location>
</feature>